<keyword evidence="3" id="KW-1185">Reference proteome</keyword>
<proteinExistence type="predicted"/>
<reference evidence="2 3" key="1">
    <citation type="submission" date="2017-06" db="EMBL/GenBank/DDBJ databases">
        <title>Comparative genomic analysis of Ambrosia Fusariam Clade fungi.</title>
        <authorList>
            <person name="Stajich J.E."/>
            <person name="Carrillo J."/>
            <person name="Kijimoto T."/>
            <person name="Eskalen A."/>
            <person name="O'Donnell K."/>
            <person name="Kasson M."/>
        </authorList>
    </citation>
    <scope>NUCLEOTIDE SEQUENCE [LARGE SCALE GENOMIC DNA]</scope>
    <source>
        <strain evidence="2">UCR3666</strain>
    </source>
</reference>
<feature type="compositionally biased region" description="Basic and acidic residues" evidence="1">
    <location>
        <begin position="101"/>
        <end position="115"/>
    </location>
</feature>
<feature type="compositionally biased region" description="Basic and acidic residues" evidence="1">
    <location>
        <begin position="7"/>
        <end position="31"/>
    </location>
</feature>
<dbReference type="EMBL" id="NKUJ01000069">
    <property type="protein sequence ID" value="RMJ15193.1"/>
    <property type="molecule type" value="Genomic_DNA"/>
</dbReference>
<feature type="region of interest" description="Disordered" evidence="1">
    <location>
        <begin position="97"/>
        <end position="150"/>
    </location>
</feature>
<name>A0A3M2SCD9_9HYPO</name>
<feature type="compositionally biased region" description="Basic and acidic residues" evidence="1">
    <location>
        <begin position="125"/>
        <end position="150"/>
    </location>
</feature>
<gene>
    <name evidence="2" type="ORF">CDV36_005095</name>
</gene>
<dbReference type="AlphaFoldDB" id="A0A3M2SCD9"/>
<dbReference type="STRING" id="2010991.A0A3M2SCD9"/>
<feature type="region of interest" description="Disordered" evidence="1">
    <location>
        <begin position="1"/>
        <end position="31"/>
    </location>
</feature>
<evidence type="ECO:0000256" key="1">
    <source>
        <dbReference type="SAM" id="MobiDB-lite"/>
    </source>
</evidence>
<dbReference type="OrthoDB" id="5401786at2759"/>
<evidence type="ECO:0000313" key="2">
    <source>
        <dbReference type="EMBL" id="RMJ15193.1"/>
    </source>
</evidence>
<sequence>MSGSTSEESHDSVQREQRRGQREKKREKMRQEIIKKLEADRLRSRPEEQFHDEVKEEEAWLDDIIGKRDGNISLARKRVVKRWIDQGIWRDEFQFSGPSQWKHEDPGSVEPKCEIEGDGNAFSLSRDKTESAETEQLKGDEVEAQQKREREASRPFHRFISSILLERSKFLETMATPPNFKLTPKDPSEDSEEGLKEYYRILGPAIKEMQSQYNPHLTSNVTYILKYKWNRRGIWDHSWGQGMPDMSWKHERPVEECTHEADMLIETEPESPKGADSTPSTFGSVSYDDTDPGLHV</sequence>
<accession>A0A3M2SCD9</accession>
<feature type="region of interest" description="Disordered" evidence="1">
    <location>
        <begin position="266"/>
        <end position="296"/>
    </location>
</feature>
<protein>
    <submittedName>
        <fullName evidence="2">Uncharacterized protein</fullName>
    </submittedName>
</protein>
<comment type="caution">
    <text evidence="2">The sequence shown here is derived from an EMBL/GenBank/DDBJ whole genome shotgun (WGS) entry which is preliminary data.</text>
</comment>
<evidence type="ECO:0000313" key="3">
    <source>
        <dbReference type="Proteomes" id="UP000277212"/>
    </source>
</evidence>
<organism evidence="2 3">
    <name type="scientific">Fusarium kuroshium</name>
    <dbReference type="NCBI Taxonomy" id="2010991"/>
    <lineage>
        <taxon>Eukaryota</taxon>
        <taxon>Fungi</taxon>
        <taxon>Dikarya</taxon>
        <taxon>Ascomycota</taxon>
        <taxon>Pezizomycotina</taxon>
        <taxon>Sordariomycetes</taxon>
        <taxon>Hypocreomycetidae</taxon>
        <taxon>Hypocreales</taxon>
        <taxon>Nectriaceae</taxon>
        <taxon>Fusarium</taxon>
        <taxon>Fusarium solani species complex</taxon>
    </lineage>
</organism>
<dbReference type="Proteomes" id="UP000277212">
    <property type="component" value="Unassembled WGS sequence"/>
</dbReference>